<feature type="compositionally biased region" description="Low complexity" evidence="1">
    <location>
        <begin position="8"/>
        <end position="24"/>
    </location>
</feature>
<accession>A0ABM1ZTZ3</accession>
<name>A0ABM1ZTZ3_AEDAL</name>
<proteinExistence type="predicted"/>
<feature type="compositionally biased region" description="Basic and acidic residues" evidence="1">
    <location>
        <begin position="102"/>
        <end position="123"/>
    </location>
</feature>
<reference evidence="2" key="2">
    <citation type="submission" date="2025-05" db="UniProtKB">
        <authorList>
            <consortium name="EnsemblMetazoa"/>
        </authorList>
    </citation>
    <scope>IDENTIFICATION</scope>
    <source>
        <strain evidence="2">Foshan</strain>
    </source>
</reference>
<dbReference type="GeneID" id="134290626"/>
<dbReference type="EnsemblMetazoa" id="AALFPA23_021637.R32017">
    <property type="protein sequence ID" value="AALFPA23_021637.P32017"/>
    <property type="gene ID" value="AALFPA23_021637"/>
</dbReference>
<evidence type="ECO:0000313" key="3">
    <source>
        <dbReference type="Proteomes" id="UP000069940"/>
    </source>
</evidence>
<protein>
    <submittedName>
        <fullName evidence="2">Uncharacterized protein</fullName>
    </submittedName>
</protein>
<dbReference type="Proteomes" id="UP000069940">
    <property type="component" value="Unassembled WGS sequence"/>
</dbReference>
<organism evidence="2 3">
    <name type="scientific">Aedes albopictus</name>
    <name type="common">Asian tiger mosquito</name>
    <name type="synonym">Stegomyia albopicta</name>
    <dbReference type="NCBI Taxonomy" id="7160"/>
    <lineage>
        <taxon>Eukaryota</taxon>
        <taxon>Metazoa</taxon>
        <taxon>Ecdysozoa</taxon>
        <taxon>Arthropoda</taxon>
        <taxon>Hexapoda</taxon>
        <taxon>Insecta</taxon>
        <taxon>Pterygota</taxon>
        <taxon>Neoptera</taxon>
        <taxon>Endopterygota</taxon>
        <taxon>Diptera</taxon>
        <taxon>Nematocera</taxon>
        <taxon>Culicoidea</taxon>
        <taxon>Culicidae</taxon>
        <taxon>Culicinae</taxon>
        <taxon>Aedini</taxon>
        <taxon>Aedes</taxon>
        <taxon>Stegomyia</taxon>
    </lineage>
</organism>
<reference evidence="3" key="1">
    <citation type="journal article" date="2015" name="Proc. Natl. Acad. Sci. U.S.A.">
        <title>Genome sequence of the Asian Tiger mosquito, Aedes albopictus, reveals insights into its biology, genetics, and evolution.</title>
        <authorList>
            <person name="Chen X.G."/>
            <person name="Jiang X."/>
            <person name="Gu J."/>
            <person name="Xu M."/>
            <person name="Wu Y."/>
            <person name="Deng Y."/>
            <person name="Zhang C."/>
            <person name="Bonizzoni M."/>
            <person name="Dermauw W."/>
            <person name="Vontas J."/>
            <person name="Armbruster P."/>
            <person name="Huang X."/>
            <person name="Yang Y."/>
            <person name="Zhang H."/>
            <person name="He W."/>
            <person name="Peng H."/>
            <person name="Liu Y."/>
            <person name="Wu K."/>
            <person name="Chen J."/>
            <person name="Lirakis M."/>
            <person name="Topalis P."/>
            <person name="Van Leeuwen T."/>
            <person name="Hall A.B."/>
            <person name="Jiang X."/>
            <person name="Thorpe C."/>
            <person name="Mueller R.L."/>
            <person name="Sun C."/>
            <person name="Waterhouse R.M."/>
            <person name="Yan G."/>
            <person name="Tu Z.J."/>
            <person name="Fang X."/>
            <person name="James A.A."/>
        </authorList>
    </citation>
    <scope>NUCLEOTIDE SEQUENCE [LARGE SCALE GENOMIC DNA]</scope>
    <source>
        <strain evidence="3">Foshan</strain>
    </source>
</reference>
<evidence type="ECO:0000313" key="2">
    <source>
        <dbReference type="EnsemblMetazoa" id="AALFPA23_021637.P32017"/>
    </source>
</evidence>
<dbReference type="RefSeq" id="XP_062713785.1">
    <property type="nucleotide sequence ID" value="XM_062857801.1"/>
</dbReference>
<sequence>MKKIPGGAVFSQSQTSSSAAPAAVKQENSFSEHLVTLLKKERFGSPTDRAMPKRKRLVDIQPGESVSAEHAAKIMSRIKTETTDSNDDDRENVSPKKKKKKDVSGEESMKKVSSEESKKENVPPKKKKKKSVYGKEDKTMIQDETKKSRKIMHSRSTKEITAKATNFANRKKLLR</sequence>
<feature type="region of interest" description="Disordered" evidence="1">
    <location>
        <begin position="1"/>
        <end position="175"/>
    </location>
</feature>
<keyword evidence="3" id="KW-1185">Reference proteome</keyword>
<evidence type="ECO:0000256" key="1">
    <source>
        <dbReference type="SAM" id="MobiDB-lite"/>
    </source>
</evidence>
<feature type="compositionally biased region" description="Basic and acidic residues" evidence="1">
    <location>
        <begin position="133"/>
        <end position="146"/>
    </location>
</feature>